<evidence type="ECO:0000256" key="1">
    <source>
        <dbReference type="SAM" id="SignalP"/>
    </source>
</evidence>
<feature type="chain" id="PRO_5007180306" description="Lipoprotein" evidence="1">
    <location>
        <begin position="28"/>
        <end position="204"/>
    </location>
</feature>
<reference evidence="2 3" key="1">
    <citation type="journal article" date="2014" name="Genome Announc.">
        <title>Draft Genome Sequence of Lysobacter capsici AZ78, a Bacterium Antagonistic to Plant-Pathogenic Oomycetes.</title>
        <authorList>
            <person name="Puopolo G."/>
            <person name="Sonego P."/>
            <person name="Engelen K."/>
            <person name="Pertot I."/>
        </authorList>
    </citation>
    <scope>NUCLEOTIDE SEQUENCE [LARGE SCALE GENOMIC DNA]</scope>
    <source>
        <strain evidence="2 3">AZ78</strain>
    </source>
</reference>
<proteinExistence type="predicted"/>
<dbReference type="Proteomes" id="UP000023435">
    <property type="component" value="Unassembled WGS sequence"/>
</dbReference>
<dbReference type="RefSeq" id="WP_051547450.1">
    <property type="nucleotide sequence ID" value="NZ_JAJA02000002.1"/>
</dbReference>
<dbReference type="OrthoDB" id="6706726at2"/>
<accession>A0A125U057</accession>
<organism evidence="2 3">
    <name type="scientific">Lysobacter capsici AZ78</name>
    <dbReference type="NCBI Taxonomy" id="1444315"/>
    <lineage>
        <taxon>Bacteria</taxon>
        <taxon>Pseudomonadati</taxon>
        <taxon>Pseudomonadota</taxon>
        <taxon>Gammaproteobacteria</taxon>
        <taxon>Lysobacterales</taxon>
        <taxon>Lysobacteraceae</taxon>
        <taxon>Lysobacter</taxon>
    </lineage>
</organism>
<comment type="caution">
    <text evidence="2">The sequence shown here is derived from an EMBL/GenBank/DDBJ whole genome shotgun (WGS) entry which is preliminary data.</text>
</comment>
<sequence length="204" mass="20998">MSIAIRPRALRAALAALALSMSLTGCLSMKMYVDPALPTVAKKDIAAPATPRPVQVLAEFRTKGNANARATAELRPRALAAATESGLFSQVSGDATPGAGQLRVMIDNVPVTENAGAKGFGTGLTFGLAGSLITDGYNATISYTANGKTTEAVVHHAIHSTIGNKAGPAGLTPVAPQAAAHQVMDQIVWNGLKQLSEKHAFDAE</sequence>
<dbReference type="AlphaFoldDB" id="A0A125U057"/>
<keyword evidence="1" id="KW-0732">Signal</keyword>
<evidence type="ECO:0008006" key="4">
    <source>
        <dbReference type="Google" id="ProtNLM"/>
    </source>
</evidence>
<dbReference type="EMBL" id="JAJA02000002">
    <property type="protein sequence ID" value="KWS02392.1"/>
    <property type="molecule type" value="Genomic_DNA"/>
</dbReference>
<dbReference type="PROSITE" id="PS51257">
    <property type="entry name" value="PROKAR_LIPOPROTEIN"/>
    <property type="match status" value="1"/>
</dbReference>
<gene>
    <name evidence="2" type="ORF">AZ78_5059</name>
</gene>
<protein>
    <recommendedName>
        <fullName evidence="4">Lipoprotein</fullName>
    </recommendedName>
</protein>
<evidence type="ECO:0000313" key="2">
    <source>
        <dbReference type="EMBL" id="KWS02392.1"/>
    </source>
</evidence>
<evidence type="ECO:0000313" key="3">
    <source>
        <dbReference type="Proteomes" id="UP000023435"/>
    </source>
</evidence>
<feature type="signal peptide" evidence="1">
    <location>
        <begin position="1"/>
        <end position="27"/>
    </location>
</feature>
<keyword evidence="3" id="KW-1185">Reference proteome</keyword>
<name>A0A125U057_9GAMM</name>